<protein>
    <submittedName>
        <fullName evidence="3">Septum formation protein Maf</fullName>
    </submittedName>
</protein>
<dbReference type="PANTHER" id="PTHR43213">
    <property type="entry name" value="BIFUNCTIONAL DTTP/UTP PYROPHOSPHATASE/METHYLTRANSFERASE PROTEIN-RELATED"/>
    <property type="match status" value="1"/>
</dbReference>
<accession>A0A3B0XKQ3</accession>
<name>A0A3B0XKQ3_9ZZZZ</name>
<reference evidence="3" key="1">
    <citation type="submission" date="2018-06" db="EMBL/GenBank/DDBJ databases">
        <authorList>
            <person name="Zhirakovskaya E."/>
        </authorList>
    </citation>
    <scope>NUCLEOTIDE SEQUENCE</scope>
</reference>
<keyword evidence="2" id="KW-0378">Hydrolase</keyword>
<dbReference type="Gene3D" id="3.90.950.10">
    <property type="match status" value="1"/>
</dbReference>
<dbReference type="SUPFAM" id="SSF52972">
    <property type="entry name" value="ITPase-like"/>
    <property type="match status" value="1"/>
</dbReference>
<dbReference type="InterPro" id="IPR003697">
    <property type="entry name" value="Maf-like"/>
</dbReference>
<dbReference type="PIRSF" id="PIRSF006305">
    <property type="entry name" value="Maf"/>
    <property type="match status" value="1"/>
</dbReference>
<dbReference type="AlphaFoldDB" id="A0A3B0XKQ3"/>
<comment type="cofactor">
    <cofactor evidence="1">
        <name>a divalent metal cation</name>
        <dbReference type="ChEBI" id="CHEBI:60240"/>
    </cofactor>
</comment>
<dbReference type="Pfam" id="PF02545">
    <property type="entry name" value="Maf"/>
    <property type="match status" value="1"/>
</dbReference>
<dbReference type="HAMAP" id="MF_00528">
    <property type="entry name" value="Maf"/>
    <property type="match status" value="1"/>
</dbReference>
<gene>
    <name evidence="3" type="ORF">MNBD_GAMMA08-1210</name>
</gene>
<evidence type="ECO:0000256" key="2">
    <source>
        <dbReference type="ARBA" id="ARBA00022801"/>
    </source>
</evidence>
<sequence length="192" mass="20968">MFSAQITLASASPRRRELLDQIQVSYNVLAVNIDESHIAGETAQQFVQRLALEKARAGFAQAPNLPALGADTIVICEQHILGKPENQPMFVDMLQLLSAKPHTVMTAVAICKGEIEHCKISTSEVEFTELSRAQIEAYWQTQEPLDKAGGYAIQGIGAQFIKNIKGSYSGIMGLPLFETVQLLNLVGIKTLT</sequence>
<dbReference type="PANTHER" id="PTHR43213:SF5">
    <property type="entry name" value="BIFUNCTIONAL DTTP_UTP PYROPHOSPHATASE_METHYLTRANSFERASE PROTEIN-RELATED"/>
    <property type="match status" value="1"/>
</dbReference>
<organism evidence="3">
    <name type="scientific">hydrothermal vent metagenome</name>
    <dbReference type="NCBI Taxonomy" id="652676"/>
    <lineage>
        <taxon>unclassified sequences</taxon>
        <taxon>metagenomes</taxon>
        <taxon>ecological metagenomes</taxon>
    </lineage>
</organism>
<dbReference type="NCBIfam" id="TIGR00172">
    <property type="entry name" value="maf"/>
    <property type="match status" value="1"/>
</dbReference>
<evidence type="ECO:0000313" key="3">
    <source>
        <dbReference type="EMBL" id="VAW68151.1"/>
    </source>
</evidence>
<evidence type="ECO:0000256" key="1">
    <source>
        <dbReference type="ARBA" id="ARBA00001968"/>
    </source>
</evidence>
<dbReference type="GO" id="GO:0047429">
    <property type="term" value="F:nucleoside triphosphate diphosphatase activity"/>
    <property type="evidence" value="ECO:0007669"/>
    <property type="project" value="InterPro"/>
</dbReference>
<dbReference type="EMBL" id="UOFH01000423">
    <property type="protein sequence ID" value="VAW68151.1"/>
    <property type="molecule type" value="Genomic_DNA"/>
</dbReference>
<proteinExistence type="inferred from homology"/>
<dbReference type="CDD" id="cd00555">
    <property type="entry name" value="Maf"/>
    <property type="match status" value="1"/>
</dbReference>
<dbReference type="InterPro" id="IPR029001">
    <property type="entry name" value="ITPase-like_fam"/>
</dbReference>